<evidence type="ECO:0000313" key="4">
    <source>
        <dbReference type="Proteomes" id="UP000309544"/>
    </source>
</evidence>
<evidence type="ECO:0000313" key="3">
    <source>
        <dbReference type="EMBL" id="TNJ36089.1"/>
    </source>
</evidence>
<dbReference type="Gene3D" id="3.40.50.150">
    <property type="entry name" value="Vaccinia Virus protein VP39"/>
    <property type="match status" value="1"/>
</dbReference>
<keyword evidence="1 3" id="KW-0808">Transferase</keyword>
<evidence type="ECO:0000256" key="1">
    <source>
        <dbReference type="ARBA" id="ARBA00022679"/>
    </source>
</evidence>
<dbReference type="SUPFAM" id="SSF53335">
    <property type="entry name" value="S-adenosyl-L-methionine-dependent methyltransferases"/>
    <property type="match status" value="1"/>
</dbReference>
<evidence type="ECO:0000259" key="2">
    <source>
        <dbReference type="Pfam" id="PF08241"/>
    </source>
</evidence>
<comment type="caution">
    <text evidence="3">The sequence shown here is derived from an EMBL/GenBank/DDBJ whole genome shotgun (WGS) entry which is preliminary data.</text>
</comment>
<dbReference type="PANTHER" id="PTHR43861:SF3">
    <property type="entry name" value="PUTATIVE (AFU_ORTHOLOGUE AFUA_2G14390)-RELATED"/>
    <property type="match status" value="1"/>
</dbReference>
<dbReference type="GO" id="GO:0032259">
    <property type="term" value="P:methylation"/>
    <property type="evidence" value="ECO:0007669"/>
    <property type="project" value="UniProtKB-KW"/>
</dbReference>
<dbReference type="RefSeq" id="WP_139626770.1">
    <property type="nucleotide sequence ID" value="NZ_VDCI01000008.1"/>
</dbReference>
<feature type="domain" description="Methyltransferase type 11" evidence="2">
    <location>
        <begin position="48"/>
        <end position="147"/>
    </location>
</feature>
<dbReference type="Proteomes" id="UP000309544">
    <property type="component" value="Unassembled WGS sequence"/>
</dbReference>
<accession>A0A5C4RYT3</accession>
<gene>
    <name evidence="3" type="ORF">FGF68_08610</name>
</gene>
<dbReference type="CDD" id="cd02440">
    <property type="entry name" value="AdoMet_MTases"/>
    <property type="match status" value="1"/>
</dbReference>
<proteinExistence type="predicted"/>
<name>A0A5C4RYT3_PROVB</name>
<dbReference type="InterPro" id="IPR013216">
    <property type="entry name" value="Methyltransf_11"/>
</dbReference>
<protein>
    <submittedName>
        <fullName evidence="3">Class I SAM-dependent methyltransferase</fullName>
    </submittedName>
</protein>
<reference evidence="3 4" key="1">
    <citation type="submission" date="2019-05" db="EMBL/GenBank/DDBJ databases">
        <title>Draft Whole-Genome sequence of the green sulfur bacterium Prosthecochloris vibrioformis DSM 260.</title>
        <authorList>
            <person name="Meyer T.E."/>
            <person name="Kyndt J.A."/>
        </authorList>
    </citation>
    <scope>NUCLEOTIDE SEQUENCE [LARGE SCALE GENOMIC DNA]</scope>
    <source>
        <strain evidence="3 4">DSM 260</strain>
    </source>
</reference>
<dbReference type="GO" id="GO:0008757">
    <property type="term" value="F:S-adenosylmethionine-dependent methyltransferase activity"/>
    <property type="evidence" value="ECO:0007669"/>
    <property type="project" value="InterPro"/>
</dbReference>
<dbReference type="Pfam" id="PF08241">
    <property type="entry name" value="Methyltransf_11"/>
    <property type="match status" value="1"/>
</dbReference>
<keyword evidence="4" id="KW-1185">Reference proteome</keyword>
<keyword evidence="3" id="KW-0489">Methyltransferase</keyword>
<organism evidence="3 4">
    <name type="scientific">Prosthecochloris vibrioformis</name>
    <name type="common">Chlorobium vibrioforme</name>
    <dbReference type="NCBI Taxonomy" id="1098"/>
    <lineage>
        <taxon>Bacteria</taxon>
        <taxon>Pseudomonadati</taxon>
        <taxon>Chlorobiota</taxon>
        <taxon>Chlorobiia</taxon>
        <taxon>Chlorobiales</taxon>
        <taxon>Chlorobiaceae</taxon>
        <taxon>Prosthecochloris</taxon>
    </lineage>
</organism>
<dbReference type="AlphaFoldDB" id="A0A5C4RYT3"/>
<dbReference type="PANTHER" id="PTHR43861">
    <property type="entry name" value="TRANS-ACONITATE 2-METHYLTRANSFERASE-RELATED"/>
    <property type="match status" value="1"/>
</dbReference>
<sequence>MKENSNHSNRFDNAAETWDESPRRLAMAAKVCAAIEESVGIDPSWNMLDVGCGTGLVTLPFAKKALHITALDTSAGMLEVLEKKAAAEQLSNITTLCGELGSLVSDHRCRAGFDCIISSMTLHHIDNTSEALAMLAGLLKKDGTLAFADLDSEDGYFHDNAEEEVHHGFDRAELASLLASAGLSNVSFRTAAEITKVNRIGKERTYSIFLCTARKNPTSSNT</sequence>
<dbReference type="EMBL" id="VDCI01000008">
    <property type="protein sequence ID" value="TNJ36089.1"/>
    <property type="molecule type" value="Genomic_DNA"/>
</dbReference>
<dbReference type="InterPro" id="IPR029063">
    <property type="entry name" value="SAM-dependent_MTases_sf"/>
</dbReference>